<dbReference type="Gene3D" id="3.30.420.10">
    <property type="entry name" value="Ribonuclease H-like superfamily/Ribonuclease H"/>
    <property type="match status" value="1"/>
</dbReference>
<feature type="domain" description="RNase H type-1" evidence="13">
    <location>
        <begin position="85"/>
        <end position="232"/>
    </location>
</feature>
<comment type="similarity">
    <text evidence="4">Belongs to the RNase H family.</text>
</comment>
<dbReference type="GO" id="GO:0043137">
    <property type="term" value="P:DNA replication, removal of RNA primer"/>
    <property type="evidence" value="ECO:0000318"/>
    <property type="project" value="GO_Central"/>
</dbReference>
<evidence type="ECO:0000256" key="3">
    <source>
        <dbReference type="ARBA" id="ARBA00004065"/>
    </source>
</evidence>
<dbReference type="GO" id="GO:0003676">
    <property type="term" value="F:nucleic acid binding"/>
    <property type="evidence" value="ECO:0007669"/>
    <property type="project" value="InterPro"/>
</dbReference>
<dbReference type="InterPro" id="IPR012337">
    <property type="entry name" value="RNaseH-like_sf"/>
</dbReference>
<reference evidence="15" key="3">
    <citation type="submission" date="2015-06" db="UniProtKB">
        <authorList>
            <consortium name="EnsemblMetazoa"/>
        </authorList>
    </citation>
    <scope>IDENTIFICATION</scope>
</reference>
<evidence type="ECO:0000256" key="9">
    <source>
        <dbReference type="ARBA" id="ARBA00022759"/>
    </source>
</evidence>
<dbReference type="STRING" id="6412.T1EM18"/>
<accession>T1EM18</accession>
<dbReference type="eggNOG" id="KOG3752">
    <property type="taxonomic scope" value="Eukaryota"/>
</dbReference>
<evidence type="ECO:0000256" key="8">
    <source>
        <dbReference type="ARBA" id="ARBA00022723"/>
    </source>
</evidence>
<evidence type="ECO:0000259" key="13">
    <source>
        <dbReference type="PROSITE" id="PS50879"/>
    </source>
</evidence>
<dbReference type="Pfam" id="PF00075">
    <property type="entry name" value="RNase_H"/>
    <property type="match status" value="1"/>
</dbReference>
<evidence type="ECO:0000256" key="1">
    <source>
        <dbReference type="ARBA" id="ARBA00000077"/>
    </source>
</evidence>
<dbReference type="KEGG" id="hro:HELRODRAFT_156844"/>
<organism evidence="15 16">
    <name type="scientific">Helobdella robusta</name>
    <name type="common">Californian leech</name>
    <dbReference type="NCBI Taxonomy" id="6412"/>
    <lineage>
        <taxon>Eukaryota</taxon>
        <taxon>Metazoa</taxon>
        <taxon>Spiralia</taxon>
        <taxon>Lophotrochozoa</taxon>
        <taxon>Annelida</taxon>
        <taxon>Clitellata</taxon>
        <taxon>Hirudinea</taxon>
        <taxon>Rhynchobdellida</taxon>
        <taxon>Glossiphoniidae</taxon>
        <taxon>Helobdella</taxon>
    </lineage>
</organism>
<dbReference type="GO" id="GO:0000287">
    <property type="term" value="F:magnesium ion binding"/>
    <property type="evidence" value="ECO:0007669"/>
    <property type="project" value="InterPro"/>
</dbReference>
<dbReference type="OMA" id="ELWYGLY"/>
<evidence type="ECO:0000256" key="2">
    <source>
        <dbReference type="ARBA" id="ARBA00001946"/>
    </source>
</evidence>
<dbReference type="RefSeq" id="XP_009016324.1">
    <property type="nucleotide sequence ID" value="XM_009018076.1"/>
</dbReference>
<comment type="function">
    <text evidence="3">Endonuclease that specifically degrades the RNA of RNA-DNA hybrids.</text>
</comment>
<dbReference type="FunFam" id="3.40.970.10:FF:000002">
    <property type="entry name" value="Ribonuclease H"/>
    <property type="match status" value="1"/>
</dbReference>
<evidence type="ECO:0000256" key="6">
    <source>
        <dbReference type="ARBA" id="ARBA00017721"/>
    </source>
</evidence>
<proteinExistence type="inferred from homology"/>
<dbReference type="Pfam" id="PF01693">
    <property type="entry name" value="Cauli_VI"/>
    <property type="match status" value="1"/>
</dbReference>
<keyword evidence="10" id="KW-0378">Hydrolase</keyword>
<protein>
    <recommendedName>
        <fullName evidence="6">Ribonuclease H</fullName>
        <ecNumber evidence="5">3.1.26.4</ecNumber>
    </recommendedName>
</protein>
<dbReference type="InterPro" id="IPR011320">
    <property type="entry name" value="RNase_H1_N"/>
</dbReference>
<keyword evidence="7" id="KW-0540">Nuclease</keyword>
<feature type="compositionally biased region" description="Polar residues" evidence="12">
    <location>
        <begin position="53"/>
        <end position="71"/>
    </location>
</feature>
<feature type="region of interest" description="Disordered" evidence="12">
    <location>
        <begin position="53"/>
        <end position="74"/>
    </location>
</feature>
<evidence type="ECO:0000313" key="14">
    <source>
        <dbReference type="EMBL" id="ESO05691.1"/>
    </source>
</evidence>
<evidence type="ECO:0000256" key="7">
    <source>
        <dbReference type="ARBA" id="ARBA00022722"/>
    </source>
</evidence>
<reference evidence="14 16" key="2">
    <citation type="journal article" date="2013" name="Nature">
        <title>Insights into bilaterian evolution from three spiralian genomes.</title>
        <authorList>
            <person name="Simakov O."/>
            <person name="Marletaz F."/>
            <person name="Cho S.J."/>
            <person name="Edsinger-Gonzales E."/>
            <person name="Havlak P."/>
            <person name="Hellsten U."/>
            <person name="Kuo D.H."/>
            <person name="Larsson T."/>
            <person name="Lv J."/>
            <person name="Arendt D."/>
            <person name="Savage R."/>
            <person name="Osoegawa K."/>
            <person name="de Jong P."/>
            <person name="Grimwood J."/>
            <person name="Chapman J.A."/>
            <person name="Shapiro H."/>
            <person name="Aerts A."/>
            <person name="Otillar R.P."/>
            <person name="Terry A.Y."/>
            <person name="Boore J.L."/>
            <person name="Grigoriev I.V."/>
            <person name="Lindberg D.R."/>
            <person name="Seaver E.C."/>
            <person name="Weisblat D.A."/>
            <person name="Putnam N.H."/>
            <person name="Rokhsar D.S."/>
        </authorList>
    </citation>
    <scope>NUCLEOTIDE SEQUENCE</scope>
</reference>
<evidence type="ECO:0000313" key="15">
    <source>
        <dbReference type="EnsemblMetazoa" id="HelroP156844"/>
    </source>
</evidence>
<dbReference type="EMBL" id="KB096325">
    <property type="protein sequence ID" value="ESO05691.1"/>
    <property type="molecule type" value="Genomic_DNA"/>
</dbReference>
<dbReference type="InParanoid" id="T1EM18"/>
<dbReference type="EC" id="3.1.26.4" evidence="5"/>
<name>T1EM18_HELRO</name>
<dbReference type="GeneID" id="20197618"/>
<dbReference type="AlphaFoldDB" id="T1EM18"/>
<keyword evidence="8" id="KW-0479">Metal-binding</keyword>
<evidence type="ECO:0000256" key="10">
    <source>
        <dbReference type="ARBA" id="ARBA00022801"/>
    </source>
</evidence>
<evidence type="ECO:0000256" key="11">
    <source>
        <dbReference type="ARBA" id="ARBA00022842"/>
    </source>
</evidence>
<gene>
    <name evidence="15" type="primary">20197618</name>
    <name evidence="14" type="ORF">HELRODRAFT_156844</name>
</gene>
<dbReference type="OrthoDB" id="407198at2759"/>
<dbReference type="Gene3D" id="3.40.970.10">
    <property type="entry name" value="Ribonuclease H1, N-terminal domain"/>
    <property type="match status" value="1"/>
</dbReference>
<dbReference type="EnsemblMetazoa" id="HelroT156844">
    <property type="protein sequence ID" value="HelroP156844"/>
    <property type="gene ID" value="HelroG156844"/>
</dbReference>
<evidence type="ECO:0000256" key="5">
    <source>
        <dbReference type="ARBA" id="ARBA00012180"/>
    </source>
</evidence>
<dbReference type="CDD" id="cd09280">
    <property type="entry name" value="RNase_HI_eukaryote_like"/>
    <property type="match status" value="1"/>
</dbReference>
<dbReference type="FunCoup" id="T1EM18">
    <property type="interactions" value="1360"/>
</dbReference>
<feature type="compositionally biased region" description="Basic and acidic residues" evidence="12">
    <location>
        <begin position="214"/>
        <end position="234"/>
    </location>
</feature>
<dbReference type="CTD" id="20197618"/>
<keyword evidence="9" id="KW-0255">Endonuclease</keyword>
<dbReference type="SUPFAM" id="SSF53098">
    <property type="entry name" value="Ribonuclease H-like"/>
    <property type="match status" value="1"/>
</dbReference>
<feature type="region of interest" description="Disordered" evidence="12">
    <location>
        <begin position="213"/>
        <end position="234"/>
    </location>
</feature>
<dbReference type="InterPro" id="IPR017067">
    <property type="entry name" value="RNase_H1_euk"/>
</dbReference>
<dbReference type="SUPFAM" id="SSF55658">
    <property type="entry name" value="L9 N-domain-like"/>
    <property type="match status" value="1"/>
</dbReference>
<evidence type="ECO:0000256" key="4">
    <source>
        <dbReference type="ARBA" id="ARBA00005300"/>
    </source>
</evidence>
<dbReference type="PIRSF" id="PIRSF036852">
    <property type="entry name" value="Ribonuclease_H1_euk"/>
    <property type="match status" value="1"/>
</dbReference>
<dbReference type="InterPro" id="IPR009027">
    <property type="entry name" value="Ribosomal_bL9/RNase_H1_N"/>
</dbReference>
<dbReference type="HOGENOM" id="CLU_030894_0_2_1"/>
<evidence type="ECO:0000256" key="12">
    <source>
        <dbReference type="SAM" id="MobiDB-lite"/>
    </source>
</evidence>
<dbReference type="InterPro" id="IPR036397">
    <property type="entry name" value="RNaseH_sf"/>
</dbReference>
<dbReference type="GO" id="GO:0004523">
    <property type="term" value="F:RNA-DNA hybrid ribonuclease activity"/>
    <property type="evidence" value="ECO:0000318"/>
    <property type="project" value="GO_Central"/>
</dbReference>
<dbReference type="Proteomes" id="UP000015101">
    <property type="component" value="Unassembled WGS sequence"/>
</dbReference>
<keyword evidence="16" id="KW-1185">Reference proteome</keyword>
<evidence type="ECO:0000313" key="16">
    <source>
        <dbReference type="Proteomes" id="UP000015101"/>
    </source>
</evidence>
<comment type="cofactor">
    <cofactor evidence="2">
        <name>Mg(2+)</name>
        <dbReference type="ChEBI" id="CHEBI:18420"/>
    </cofactor>
</comment>
<keyword evidence="11" id="KW-0460">Magnesium</keyword>
<sequence length="234" mass="26574">MPSFIYAVRVGRTKGLFSSWQTRAECEKQVKGFPNAKYKKFPTEAEANAFLNEAQTGSSKRPMQSDSQSNSKRIKLDTKDVEMKSGDRVVVYTDGCCHNNGKCNARAGLGVFWGTSDHEDNVSERLVGRQTNNRAEIMAVVRAIKIAKKRDYKSLEIRTDSEFLINCITKWMDKWKSNRWMLSKGKPVVNREELEELDVVSQGIQIHYVHVRGHQGEEGNEQADRLANEGARKS</sequence>
<dbReference type="InterPro" id="IPR037056">
    <property type="entry name" value="RNase_H1_N_sf"/>
</dbReference>
<dbReference type="InterPro" id="IPR050092">
    <property type="entry name" value="RNase_H"/>
</dbReference>
<dbReference type="InterPro" id="IPR002156">
    <property type="entry name" value="RNaseH_domain"/>
</dbReference>
<comment type="catalytic activity">
    <reaction evidence="1">
        <text>Endonucleolytic cleavage to 5'-phosphomonoester.</text>
        <dbReference type="EC" id="3.1.26.4"/>
    </reaction>
</comment>
<dbReference type="PANTHER" id="PTHR10642">
    <property type="entry name" value="RIBONUCLEASE H1"/>
    <property type="match status" value="1"/>
</dbReference>
<reference evidence="16" key="1">
    <citation type="submission" date="2012-12" db="EMBL/GenBank/DDBJ databases">
        <authorList>
            <person name="Hellsten U."/>
            <person name="Grimwood J."/>
            <person name="Chapman J.A."/>
            <person name="Shapiro H."/>
            <person name="Aerts A."/>
            <person name="Otillar R.P."/>
            <person name="Terry A.Y."/>
            <person name="Boore J.L."/>
            <person name="Simakov O."/>
            <person name="Marletaz F."/>
            <person name="Cho S.-J."/>
            <person name="Edsinger-Gonzales E."/>
            <person name="Havlak P."/>
            <person name="Kuo D.-H."/>
            <person name="Larsson T."/>
            <person name="Lv J."/>
            <person name="Arendt D."/>
            <person name="Savage R."/>
            <person name="Osoegawa K."/>
            <person name="de Jong P."/>
            <person name="Lindberg D.R."/>
            <person name="Seaver E.C."/>
            <person name="Weisblat D.A."/>
            <person name="Putnam N.H."/>
            <person name="Grigoriev I.V."/>
            <person name="Rokhsar D.S."/>
        </authorList>
    </citation>
    <scope>NUCLEOTIDE SEQUENCE</scope>
</reference>
<dbReference type="FunFam" id="3.30.420.10:FF:000097">
    <property type="entry name" value="Ribonuclease H1"/>
    <property type="match status" value="1"/>
</dbReference>
<dbReference type="PROSITE" id="PS50879">
    <property type="entry name" value="RNASE_H_1"/>
    <property type="match status" value="1"/>
</dbReference>
<dbReference type="PANTHER" id="PTHR10642:SF26">
    <property type="entry name" value="RIBONUCLEASE H1"/>
    <property type="match status" value="1"/>
</dbReference>
<dbReference type="EMBL" id="AMQM01003857">
    <property type="status" value="NOT_ANNOTATED_CDS"/>
    <property type="molecule type" value="Genomic_DNA"/>
</dbReference>